<dbReference type="GO" id="GO:0016779">
    <property type="term" value="F:nucleotidyltransferase activity"/>
    <property type="evidence" value="ECO:0007669"/>
    <property type="project" value="UniProtKB-KW"/>
</dbReference>
<dbReference type="Proteomes" id="UP000298551">
    <property type="component" value="Chromosome"/>
</dbReference>
<keyword evidence="1 6" id="KW-1277">Toxin-antitoxin system</keyword>
<organism evidence="8 9">
    <name type="scientific">Pseudomonas putida</name>
    <name type="common">Arthrobacter siderocapsulatus</name>
    <dbReference type="NCBI Taxonomy" id="303"/>
    <lineage>
        <taxon>Bacteria</taxon>
        <taxon>Pseudomonadati</taxon>
        <taxon>Pseudomonadota</taxon>
        <taxon>Gammaproteobacteria</taxon>
        <taxon>Pseudomonadales</taxon>
        <taxon>Pseudomonadaceae</taxon>
        <taxon>Pseudomonas</taxon>
    </lineage>
</organism>
<evidence type="ECO:0000313" key="8">
    <source>
        <dbReference type="EMBL" id="QCI13237.1"/>
    </source>
</evidence>
<sequence length="213" mass="24834">MNIEQFIEQRGIESVVHFTTNRGSLGIFACNALKSRQRLNADEQLKHIFQPNAKYRDKDLAWLDYANLSISRINMNFFNTCSGSWHREKDFFWCIFDFAPEIMLHDNVQFTTTNNIYTGNLRSPGLEGLQRAFQQKTHQYSSYYAERTEGFPENETTCNQAEILYPGEVSTRYLQRIYVRCDEHSDELAGQMAATAHPAVEVLVRPELFEKIR</sequence>
<proteinExistence type="inferred from homology"/>
<evidence type="ECO:0000256" key="4">
    <source>
        <dbReference type="ARBA" id="ARBA00022695"/>
    </source>
</evidence>
<reference evidence="9" key="1">
    <citation type="submission" date="2019-04" db="EMBL/GenBank/DDBJ databases">
        <title>Genome sequence of Pseudomonas putida 1290, an auxin catabolizing strain.</title>
        <authorList>
            <person name="Laird T.S."/>
            <person name="Leveau J.H.J."/>
        </authorList>
    </citation>
    <scope>NUCLEOTIDE SEQUENCE [LARGE SCALE GENOMIC DNA]</scope>
    <source>
        <strain evidence="9">1290</strain>
    </source>
</reference>
<keyword evidence="3" id="KW-0808">Transferase</keyword>
<dbReference type="EMBL" id="CP039371">
    <property type="protein sequence ID" value="QCI13237.1"/>
    <property type="molecule type" value="Genomic_DNA"/>
</dbReference>
<dbReference type="PROSITE" id="PS52018">
    <property type="entry name" value="DART"/>
    <property type="match status" value="1"/>
</dbReference>
<gene>
    <name evidence="8" type="ORF">E6B08_18495</name>
</gene>
<comment type="caution">
    <text evidence="6">Lacks conserved residue(s) required for the propagation of feature annotation.</text>
</comment>
<evidence type="ECO:0000256" key="6">
    <source>
        <dbReference type="PROSITE-ProRule" id="PRU01362"/>
    </source>
</evidence>
<evidence type="ECO:0000256" key="2">
    <source>
        <dbReference type="ARBA" id="ARBA00022676"/>
    </source>
</evidence>
<keyword evidence="2" id="KW-0328">Glycosyltransferase</keyword>
<keyword evidence="4" id="KW-0548">Nucleotidyltransferase</keyword>
<dbReference type="GO" id="GO:0003677">
    <property type="term" value="F:DNA binding"/>
    <property type="evidence" value="ECO:0007669"/>
    <property type="project" value="UniProtKB-UniRule"/>
</dbReference>
<dbReference type="Pfam" id="PF14487">
    <property type="entry name" value="DarT"/>
    <property type="match status" value="1"/>
</dbReference>
<accession>A0A4D6XC11</accession>
<dbReference type="OrthoDB" id="4094578at2"/>
<dbReference type="GO" id="GO:0016757">
    <property type="term" value="F:glycosyltransferase activity"/>
    <property type="evidence" value="ECO:0007669"/>
    <property type="project" value="UniProtKB-KW"/>
</dbReference>
<dbReference type="RefSeq" id="WP_136915382.1">
    <property type="nucleotide sequence ID" value="NZ_CP039371.1"/>
</dbReference>
<evidence type="ECO:0000256" key="1">
    <source>
        <dbReference type="ARBA" id="ARBA00022649"/>
    </source>
</evidence>
<feature type="domain" description="DarT" evidence="7">
    <location>
        <begin position="13"/>
        <end position="210"/>
    </location>
</feature>
<comment type="similarity">
    <text evidence="6">Belongs to the DarT ADP-ribosyltransferase family.</text>
</comment>
<evidence type="ECO:0000259" key="7">
    <source>
        <dbReference type="PROSITE" id="PS52018"/>
    </source>
</evidence>
<evidence type="ECO:0000256" key="3">
    <source>
        <dbReference type="ARBA" id="ARBA00022679"/>
    </source>
</evidence>
<name>A0A4D6XC11_PSEPU</name>
<dbReference type="InterPro" id="IPR029494">
    <property type="entry name" value="DarT"/>
</dbReference>
<keyword evidence="5 6" id="KW-0238">DNA-binding</keyword>
<dbReference type="AlphaFoldDB" id="A0A4D6XC11"/>
<protein>
    <submittedName>
        <fullName evidence="8">DUF4433 domain-containing protein</fullName>
    </submittedName>
</protein>
<evidence type="ECO:0000256" key="5">
    <source>
        <dbReference type="ARBA" id="ARBA00023125"/>
    </source>
</evidence>
<evidence type="ECO:0000313" key="9">
    <source>
        <dbReference type="Proteomes" id="UP000298551"/>
    </source>
</evidence>